<dbReference type="STRING" id="1208323.B30_18467"/>
<keyword evidence="1" id="KW-0805">Transcription regulation</keyword>
<dbReference type="PATRIC" id="fig|1208323.3.peg.3814"/>
<keyword evidence="4" id="KW-1133">Transmembrane helix</keyword>
<gene>
    <name evidence="6" type="ORF">B30_18467</name>
</gene>
<dbReference type="AlphaFoldDB" id="K2IZP1"/>
<name>K2IZP1_9RHOB</name>
<keyword evidence="3" id="KW-0804">Transcription</keyword>
<feature type="transmembrane region" description="Helical" evidence="4">
    <location>
        <begin position="120"/>
        <end position="147"/>
    </location>
</feature>
<evidence type="ECO:0000256" key="4">
    <source>
        <dbReference type="SAM" id="Phobius"/>
    </source>
</evidence>
<dbReference type="RefSeq" id="WP_009573713.1">
    <property type="nucleotide sequence ID" value="NZ_AMRK01000014.1"/>
</dbReference>
<evidence type="ECO:0000313" key="6">
    <source>
        <dbReference type="EMBL" id="EKE68358.1"/>
    </source>
</evidence>
<feature type="transmembrane region" description="Helical" evidence="4">
    <location>
        <begin position="87"/>
        <end position="108"/>
    </location>
</feature>
<dbReference type="Pfam" id="PF12833">
    <property type="entry name" value="HTH_18"/>
    <property type="match status" value="1"/>
</dbReference>
<dbReference type="InterPro" id="IPR009057">
    <property type="entry name" value="Homeodomain-like_sf"/>
</dbReference>
<dbReference type="EMBL" id="AMRK01000014">
    <property type="protein sequence ID" value="EKE68358.1"/>
    <property type="molecule type" value="Genomic_DNA"/>
</dbReference>
<dbReference type="InterPro" id="IPR018062">
    <property type="entry name" value="HTH_AraC-typ_CS"/>
</dbReference>
<keyword evidence="4" id="KW-0472">Membrane</keyword>
<evidence type="ECO:0000256" key="1">
    <source>
        <dbReference type="ARBA" id="ARBA00023015"/>
    </source>
</evidence>
<reference evidence="6 7" key="1">
    <citation type="submission" date="2012-09" db="EMBL/GenBank/DDBJ databases">
        <title>Celeribacter baekdonensis B30 Genome Sequencing.</title>
        <authorList>
            <person name="Wang W."/>
        </authorList>
    </citation>
    <scope>NUCLEOTIDE SEQUENCE [LARGE SCALE GENOMIC DNA]</scope>
    <source>
        <strain evidence="6 7">B30</strain>
    </source>
</reference>
<dbReference type="PROSITE" id="PS00041">
    <property type="entry name" value="HTH_ARAC_FAMILY_1"/>
    <property type="match status" value="1"/>
</dbReference>
<dbReference type="eggNOG" id="COG2169">
    <property type="taxonomic scope" value="Bacteria"/>
</dbReference>
<keyword evidence="4" id="KW-0812">Transmembrane</keyword>
<comment type="caution">
    <text evidence="6">The sequence shown here is derived from an EMBL/GenBank/DDBJ whole genome shotgun (WGS) entry which is preliminary data.</text>
</comment>
<keyword evidence="7" id="KW-1185">Reference proteome</keyword>
<evidence type="ECO:0000259" key="5">
    <source>
        <dbReference type="PROSITE" id="PS01124"/>
    </source>
</evidence>
<feature type="domain" description="HTH araC/xylS-type" evidence="5">
    <location>
        <begin position="256"/>
        <end position="361"/>
    </location>
</feature>
<dbReference type="PROSITE" id="PS01124">
    <property type="entry name" value="HTH_ARAC_FAMILY_2"/>
    <property type="match status" value="1"/>
</dbReference>
<dbReference type="InterPro" id="IPR020449">
    <property type="entry name" value="Tscrpt_reg_AraC-type_HTH"/>
</dbReference>
<dbReference type="InterPro" id="IPR018060">
    <property type="entry name" value="HTH_AraC"/>
</dbReference>
<dbReference type="PANTHER" id="PTHR43280">
    <property type="entry name" value="ARAC-FAMILY TRANSCRIPTIONAL REGULATOR"/>
    <property type="match status" value="1"/>
</dbReference>
<dbReference type="SMART" id="SM00342">
    <property type="entry name" value="HTH_ARAC"/>
    <property type="match status" value="1"/>
</dbReference>
<sequence length="373" mass="40336">MSDTLIGMAVMATLALWVRGGGFDRRLWPASRALILFSAALAVALILDATRWADWEVFILPMLPLALAYHLDALAGEVQWRRGDALVGLSGVLCLPYLLMPASALQAIEAGQMPDLDPRFLLVMLAGVGLFWALLMWATTLSGLRIWRTLRDYRTRLAQVIAQPPSPRLNGVALLGGFLACVFGLHLLDLLALGSLLGGQAGDLFLLALILGVALHGLSLREVWPDWADAAIRSPVDAADTTPSYARSGLDAAAITQLLGRLDAAMARESLWRIPGLTLSDLATAARAKPFYVSQALNQGRGESFFDYVNRARVCEAQHLLRDSDDTILDVAYAVGFNAKSTFNAAFRKHMGMTPSQWRRAEPVGRDATGGTG</sequence>
<evidence type="ECO:0000256" key="2">
    <source>
        <dbReference type="ARBA" id="ARBA00023125"/>
    </source>
</evidence>
<feature type="transmembrane region" description="Helical" evidence="4">
    <location>
        <begin position="34"/>
        <end position="52"/>
    </location>
</feature>
<keyword evidence="2" id="KW-0238">DNA-binding</keyword>
<dbReference type="GO" id="GO:0003700">
    <property type="term" value="F:DNA-binding transcription factor activity"/>
    <property type="evidence" value="ECO:0007669"/>
    <property type="project" value="InterPro"/>
</dbReference>
<dbReference type="OrthoDB" id="345413at2"/>
<dbReference type="Proteomes" id="UP000006762">
    <property type="component" value="Unassembled WGS sequence"/>
</dbReference>
<feature type="transmembrane region" description="Helical" evidence="4">
    <location>
        <begin position="58"/>
        <end position="75"/>
    </location>
</feature>
<feature type="transmembrane region" description="Helical" evidence="4">
    <location>
        <begin position="200"/>
        <end position="218"/>
    </location>
</feature>
<accession>K2IZP1</accession>
<organism evidence="6 7">
    <name type="scientific">Celeribacter baekdonensis B30</name>
    <dbReference type="NCBI Taxonomy" id="1208323"/>
    <lineage>
        <taxon>Bacteria</taxon>
        <taxon>Pseudomonadati</taxon>
        <taxon>Pseudomonadota</taxon>
        <taxon>Alphaproteobacteria</taxon>
        <taxon>Rhodobacterales</taxon>
        <taxon>Roseobacteraceae</taxon>
        <taxon>Celeribacter</taxon>
    </lineage>
</organism>
<dbReference type="GO" id="GO:0043565">
    <property type="term" value="F:sequence-specific DNA binding"/>
    <property type="evidence" value="ECO:0007669"/>
    <property type="project" value="InterPro"/>
</dbReference>
<dbReference type="PANTHER" id="PTHR43280:SF28">
    <property type="entry name" value="HTH-TYPE TRANSCRIPTIONAL ACTIVATOR RHAS"/>
    <property type="match status" value="1"/>
</dbReference>
<dbReference type="SUPFAM" id="SSF46689">
    <property type="entry name" value="Homeodomain-like"/>
    <property type="match status" value="1"/>
</dbReference>
<protein>
    <submittedName>
        <fullName evidence="6">AraC family transcriptional regulator</fullName>
    </submittedName>
</protein>
<feature type="transmembrane region" description="Helical" evidence="4">
    <location>
        <begin position="6"/>
        <end position="22"/>
    </location>
</feature>
<feature type="transmembrane region" description="Helical" evidence="4">
    <location>
        <begin position="168"/>
        <end position="188"/>
    </location>
</feature>
<proteinExistence type="predicted"/>
<evidence type="ECO:0000313" key="7">
    <source>
        <dbReference type="Proteomes" id="UP000006762"/>
    </source>
</evidence>
<dbReference type="Gene3D" id="1.10.10.60">
    <property type="entry name" value="Homeodomain-like"/>
    <property type="match status" value="1"/>
</dbReference>
<evidence type="ECO:0000256" key="3">
    <source>
        <dbReference type="ARBA" id="ARBA00023163"/>
    </source>
</evidence>
<dbReference type="PRINTS" id="PR00032">
    <property type="entry name" value="HTHARAC"/>
</dbReference>